<evidence type="ECO:0000313" key="2">
    <source>
        <dbReference type="Proteomes" id="UP001056120"/>
    </source>
</evidence>
<dbReference type="Proteomes" id="UP001056120">
    <property type="component" value="Linkage Group LG15"/>
</dbReference>
<proteinExistence type="predicted"/>
<keyword evidence="2" id="KW-1185">Reference proteome</keyword>
<organism evidence="1 2">
    <name type="scientific">Smallanthus sonchifolius</name>
    <dbReference type="NCBI Taxonomy" id="185202"/>
    <lineage>
        <taxon>Eukaryota</taxon>
        <taxon>Viridiplantae</taxon>
        <taxon>Streptophyta</taxon>
        <taxon>Embryophyta</taxon>
        <taxon>Tracheophyta</taxon>
        <taxon>Spermatophyta</taxon>
        <taxon>Magnoliopsida</taxon>
        <taxon>eudicotyledons</taxon>
        <taxon>Gunneridae</taxon>
        <taxon>Pentapetalae</taxon>
        <taxon>asterids</taxon>
        <taxon>campanulids</taxon>
        <taxon>Asterales</taxon>
        <taxon>Asteraceae</taxon>
        <taxon>Asteroideae</taxon>
        <taxon>Heliantheae alliance</taxon>
        <taxon>Millerieae</taxon>
        <taxon>Smallanthus</taxon>
    </lineage>
</organism>
<protein>
    <submittedName>
        <fullName evidence="1">Uncharacterized protein</fullName>
    </submittedName>
</protein>
<sequence length="114" mass="11397">MQPSFVFSGEGDEDRRGGRGSHVTEFERRGGGVGGCGGETRSFGVFPAAAPDGDVAESAAVGLVPAAGLAEMTWLGEVVVAEFGVGGVATWAWKVFGSETPATLAAPPASALGK</sequence>
<reference evidence="2" key="1">
    <citation type="journal article" date="2022" name="Mol. Ecol. Resour.">
        <title>The genomes of chicory, endive, great burdock and yacon provide insights into Asteraceae palaeo-polyploidization history and plant inulin production.</title>
        <authorList>
            <person name="Fan W."/>
            <person name="Wang S."/>
            <person name="Wang H."/>
            <person name="Wang A."/>
            <person name="Jiang F."/>
            <person name="Liu H."/>
            <person name="Zhao H."/>
            <person name="Xu D."/>
            <person name="Zhang Y."/>
        </authorList>
    </citation>
    <scope>NUCLEOTIDE SEQUENCE [LARGE SCALE GENOMIC DNA]</scope>
    <source>
        <strain evidence="2">cv. Yunnan</strain>
    </source>
</reference>
<evidence type="ECO:0000313" key="1">
    <source>
        <dbReference type="EMBL" id="KAI3777080.1"/>
    </source>
</evidence>
<reference evidence="1 2" key="2">
    <citation type="journal article" date="2022" name="Mol. Ecol. Resour.">
        <title>The genomes of chicory, endive, great burdock and yacon provide insights into Asteraceae paleo-polyploidization history and plant inulin production.</title>
        <authorList>
            <person name="Fan W."/>
            <person name="Wang S."/>
            <person name="Wang H."/>
            <person name="Wang A."/>
            <person name="Jiang F."/>
            <person name="Liu H."/>
            <person name="Zhao H."/>
            <person name="Xu D."/>
            <person name="Zhang Y."/>
        </authorList>
    </citation>
    <scope>NUCLEOTIDE SEQUENCE [LARGE SCALE GENOMIC DNA]</scope>
    <source>
        <strain evidence="2">cv. Yunnan</strain>
        <tissue evidence="1">Leaves</tissue>
    </source>
</reference>
<gene>
    <name evidence="1" type="ORF">L1987_46874</name>
</gene>
<accession>A0ACB9G1Z4</accession>
<comment type="caution">
    <text evidence="1">The sequence shown here is derived from an EMBL/GenBank/DDBJ whole genome shotgun (WGS) entry which is preliminary data.</text>
</comment>
<name>A0ACB9G1Z4_9ASTR</name>
<dbReference type="EMBL" id="CM042032">
    <property type="protein sequence ID" value="KAI3777080.1"/>
    <property type="molecule type" value="Genomic_DNA"/>
</dbReference>